<dbReference type="Proteomes" id="UP000254033">
    <property type="component" value="Unassembled WGS sequence"/>
</dbReference>
<reference evidence="2 5" key="1">
    <citation type="submission" date="2015-11" db="EMBL/GenBank/DDBJ databases">
        <title>Genomic analysis of 38 Legionella species identifies large and diverse effector repertoires.</title>
        <authorList>
            <person name="Burstein D."/>
            <person name="Amaro F."/>
            <person name="Zusman T."/>
            <person name="Lifshitz Z."/>
            <person name="Cohen O."/>
            <person name="Gilbert J.A."/>
            <person name="Pupko T."/>
            <person name="Shuman H.A."/>
            <person name="Segal G."/>
        </authorList>
    </citation>
    <scope>NUCLEOTIDE SEQUENCE [LARGE SCALE GENOMIC DNA]</scope>
    <source>
        <strain evidence="2 5">WO-44C</strain>
    </source>
</reference>
<accession>A0A0W0TJX7</accession>
<dbReference type="STRING" id="453.Lfee_2299"/>
<dbReference type="PATRIC" id="fig|453.4.peg.2517"/>
<dbReference type="RefSeq" id="WP_058446965.1">
    <property type="nucleotide sequence ID" value="NZ_CAAAHT010000016.1"/>
</dbReference>
<dbReference type="EMBL" id="LNYB01000082">
    <property type="protein sequence ID" value="KTC95937.1"/>
    <property type="molecule type" value="Genomic_DNA"/>
</dbReference>
<proteinExistence type="predicted"/>
<keyword evidence="1" id="KW-0472">Membrane</keyword>
<name>A0A0W0TJX7_9GAMM</name>
<protein>
    <submittedName>
        <fullName evidence="2">Component of the Dot/Icm secretion system, predicted inner membrane protein</fullName>
    </submittedName>
    <submittedName>
        <fullName evidence="3">Component of the Dot/Icm secretion system. inner membrane protein</fullName>
    </submittedName>
</protein>
<reference evidence="6 7" key="2">
    <citation type="submission" date="2018-06" db="EMBL/GenBank/DDBJ databases">
        <authorList>
            <consortium name="Pathogen Informatics"/>
            <person name="Doyle S."/>
        </authorList>
    </citation>
    <scope>NUCLEOTIDE SEQUENCE [LARGE SCALE GENOMIC DNA]</scope>
    <source>
        <strain evidence="4 7">NCTC11978</strain>
        <strain evidence="3 6">NCTC12022</strain>
    </source>
</reference>
<dbReference type="NCBIfam" id="NF038227">
    <property type="entry name" value="IcmM_DotJ_IVB"/>
    <property type="match status" value="1"/>
</dbReference>
<keyword evidence="1" id="KW-0812">Transmembrane</keyword>
<dbReference type="Proteomes" id="UP000251942">
    <property type="component" value="Unassembled WGS sequence"/>
</dbReference>
<evidence type="ECO:0000313" key="5">
    <source>
        <dbReference type="Proteomes" id="UP000054698"/>
    </source>
</evidence>
<evidence type="ECO:0000313" key="7">
    <source>
        <dbReference type="Proteomes" id="UP000254033"/>
    </source>
</evidence>
<evidence type="ECO:0000256" key="1">
    <source>
        <dbReference type="SAM" id="Phobius"/>
    </source>
</evidence>
<evidence type="ECO:0000313" key="4">
    <source>
        <dbReference type="EMBL" id="STX37650.1"/>
    </source>
</evidence>
<sequence>MSRETWNTIKNSKTFYIQTYRRASKYLIVSGCINLLLCLIIYYLHLHQPERDFYATSGITPPIKLNPLNEPNYTGNALLAPDPTNDEEVKVIPQ</sequence>
<gene>
    <name evidence="2" type="primary">dotJ</name>
    <name evidence="2" type="synonym">icmM</name>
    <name evidence="2" type="ORF">Lfee_2299</name>
    <name evidence="4" type="ORF">NCTC11978_00818</name>
    <name evidence="3" type="ORF">NCTC12022_01020</name>
</gene>
<dbReference type="AlphaFoldDB" id="A0A0W0TJX7"/>
<dbReference type="EMBL" id="UASS01000008">
    <property type="protein sequence ID" value="SPX60303.1"/>
    <property type="molecule type" value="Genomic_DNA"/>
</dbReference>
<organism evidence="2 5">
    <name type="scientific">Legionella feeleii</name>
    <dbReference type="NCBI Taxonomy" id="453"/>
    <lineage>
        <taxon>Bacteria</taxon>
        <taxon>Pseudomonadati</taxon>
        <taxon>Pseudomonadota</taxon>
        <taxon>Gammaproteobacteria</taxon>
        <taxon>Legionellales</taxon>
        <taxon>Legionellaceae</taxon>
        <taxon>Legionella</taxon>
    </lineage>
</organism>
<evidence type="ECO:0000313" key="3">
    <source>
        <dbReference type="EMBL" id="SPX60303.1"/>
    </source>
</evidence>
<evidence type="ECO:0000313" key="2">
    <source>
        <dbReference type="EMBL" id="KTC95937.1"/>
    </source>
</evidence>
<feature type="transmembrane region" description="Helical" evidence="1">
    <location>
        <begin position="26"/>
        <end position="44"/>
    </location>
</feature>
<evidence type="ECO:0000313" key="6">
    <source>
        <dbReference type="Proteomes" id="UP000251942"/>
    </source>
</evidence>
<dbReference type="Proteomes" id="UP000054698">
    <property type="component" value="Unassembled WGS sequence"/>
</dbReference>
<keyword evidence="1" id="KW-1133">Transmembrane helix</keyword>
<dbReference type="EMBL" id="UGNY01000001">
    <property type="protein sequence ID" value="STX37650.1"/>
    <property type="molecule type" value="Genomic_DNA"/>
</dbReference>
<keyword evidence="5" id="KW-1185">Reference proteome</keyword>